<name>A0A1F5Q8X6_9BACT</name>
<proteinExistence type="predicted"/>
<protein>
    <recommendedName>
        <fullName evidence="3">Response regulatory domain-containing protein</fullName>
    </recommendedName>
</protein>
<dbReference type="InterPro" id="IPR011006">
    <property type="entry name" value="CheY-like_superfamily"/>
</dbReference>
<accession>A0A1F5Q8X6</accession>
<evidence type="ECO:0000313" key="2">
    <source>
        <dbReference type="Proteomes" id="UP000177235"/>
    </source>
</evidence>
<comment type="caution">
    <text evidence="1">The sequence shown here is derived from an EMBL/GenBank/DDBJ whole genome shotgun (WGS) entry which is preliminary data.</text>
</comment>
<organism evidence="1 2">
    <name type="scientific">Candidatus Doudnabacteria bacterium RIFCSPLOWO2_02_FULL_48_13</name>
    <dbReference type="NCBI Taxonomy" id="1817845"/>
    <lineage>
        <taxon>Bacteria</taxon>
        <taxon>Candidatus Doudnaibacteriota</taxon>
    </lineage>
</organism>
<dbReference type="EMBL" id="MFFF01000027">
    <property type="protein sequence ID" value="OGE98661.1"/>
    <property type="molecule type" value="Genomic_DNA"/>
</dbReference>
<dbReference type="Proteomes" id="UP000177235">
    <property type="component" value="Unassembled WGS sequence"/>
</dbReference>
<dbReference type="SUPFAM" id="SSF52172">
    <property type="entry name" value="CheY-like"/>
    <property type="match status" value="1"/>
</dbReference>
<dbReference type="AlphaFoldDB" id="A0A1F5Q8X6"/>
<sequence length="102" mass="11462">MFADLLLREGYPVMRASKLDDAFQIASRLDDIALVIANLGTDRKGLKLFERLKAAGYNRKFAIVTGGGNESQAEIESLGILFLELPINNNRFLRKVEKYLSE</sequence>
<dbReference type="Gene3D" id="3.40.50.2300">
    <property type="match status" value="1"/>
</dbReference>
<gene>
    <name evidence="1" type="ORF">A3J05_04325</name>
</gene>
<reference evidence="1 2" key="1">
    <citation type="journal article" date="2016" name="Nat. Commun.">
        <title>Thousands of microbial genomes shed light on interconnected biogeochemical processes in an aquifer system.</title>
        <authorList>
            <person name="Anantharaman K."/>
            <person name="Brown C.T."/>
            <person name="Hug L.A."/>
            <person name="Sharon I."/>
            <person name="Castelle C.J."/>
            <person name="Probst A.J."/>
            <person name="Thomas B.C."/>
            <person name="Singh A."/>
            <person name="Wilkins M.J."/>
            <person name="Karaoz U."/>
            <person name="Brodie E.L."/>
            <person name="Williams K.H."/>
            <person name="Hubbard S.S."/>
            <person name="Banfield J.F."/>
        </authorList>
    </citation>
    <scope>NUCLEOTIDE SEQUENCE [LARGE SCALE GENOMIC DNA]</scope>
</reference>
<evidence type="ECO:0008006" key="3">
    <source>
        <dbReference type="Google" id="ProtNLM"/>
    </source>
</evidence>
<evidence type="ECO:0000313" key="1">
    <source>
        <dbReference type="EMBL" id="OGE98661.1"/>
    </source>
</evidence>